<evidence type="ECO:0000259" key="10">
    <source>
        <dbReference type="PROSITE" id="PS51819"/>
    </source>
</evidence>
<keyword evidence="12" id="KW-1185">Reference proteome</keyword>
<dbReference type="HAMAP" id="MF_00135">
    <property type="entry name" value="PRAI"/>
    <property type="match status" value="1"/>
</dbReference>
<dbReference type="Proteomes" id="UP000553459">
    <property type="component" value="Unassembled WGS sequence"/>
</dbReference>
<dbReference type="InterPro" id="IPR001240">
    <property type="entry name" value="PRAI_dom"/>
</dbReference>
<evidence type="ECO:0000313" key="11">
    <source>
        <dbReference type="EMBL" id="NAW50264.1"/>
    </source>
</evidence>
<evidence type="ECO:0000256" key="7">
    <source>
        <dbReference type="ARBA" id="ARBA00023141"/>
    </source>
</evidence>
<dbReference type="Gene3D" id="3.20.20.70">
    <property type="entry name" value="Aldolase class I"/>
    <property type="match status" value="1"/>
</dbReference>
<dbReference type="GO" id="GO:0004640">
    <property type="term" value="F:phosphoribosylanthranilate isomerase activity"/>
    <property type="evidence" value="ECO:0007669"/>
    <property type="project" value="UniProtKB-UniRule"/>
</dbReference>
<comment type="caution">
    <text evidence="11">The sequence shown here is derived from an EMBL/GenBank/DDBJ whole genome shotgun (WGS) entry which is preliminary data.</text>
</comment>
<feature type="domain" description="VOC" evidence="10">
    <location>
        <begin position="1"/>
        <end position="122"/>
    </location>
</feature>
<comment type="pathway">
    <text evidence="2 9">Amino-acid biosynthesis; L-tryptophan biosynthesis; L-tryptophan from chorismate: step 3/5.</text>
</comment>
<evidence type="ECO:0000256" key="1">
    <source>
        <dbReference type="ARBA" id="ARBA00001164"/>
    </source>
</evidence>
<dbReference type="PROSITE" id="PS51819">
    <property type="entry name" value="VOC"/>
    <property type="match status" value="1"/>
</dbReference>
<dbReference type="InterPro" id="IPR058997">
    <property type="entry name" value="YycE-like_C"/>
</dbReference>
<keyword evidence="5 9" id="KW-0028">Amino-acid biosynthesis</keyword>
<evidence type="ECO:0000256" key="8">
    <source>
        <dbReference type="ARBA" id="ARBA00023235"/>
    </source>
</evidence>
<dbReference type="Pfam" id="PF22659">
    <property type="entry name" value="YycE-like_C"/>
    <property type="match status" value="1"/>
</dbReference>
<dbReference type="Gene3D" id="3.10.180.10">
    <property type="entry name" value="2,3-Dihydroxybiphenyl 1,2-Dioxygenase, domain 1"/>
    <property type="match status" value="1"/>
</dbReference>
<sequence length="345" mass="39629">MKFRYARHTSNLQIIKQFYTHILGLEVLGVFEDHEGYEGLFLGKKNENWHLEFTASLTTPKHFPAADDLLVFYPESTQELNLISERITTSKITRFTPQNPYWEKKAIYIKDPDGYGVIIVKKTVEPPVGLSTLRLKVCGLVLLNQVQELQGLNIDFLGFIFYPASPRYALHHLSTEDIAAIDHKGKVGVFVNEALEKVVEMAQKAKLSYLQLHGDENQDFLQNLRIYLPRIKIIKTFRIGANPNIKRIQKLIENFEDDLDYILFDTDTESYGGSGQLFDWGILDQLHIHKPYLLGGGISLENISAIQSLKIKPSALDINSKFEYQPGNKNLDLIKEFIQRYKQLK</sequence>
<accession>A0A845PQZ8</accession>
<dbReference type="InterPro" id="IPR037523">
    <property type="entry name" value="VOC_core"/>
</dbReference>
<dbReference type="SUPFAM" id="SSF51366">
    <property type="entry name" value="Ribulose-phoshate binding barrel"/>
    <property type="match status" value="1"/>
</dbReference>
<name>A0A845PQZ8_9FLAO</name>
<dbReference type="InterPro" id="IPR058998">
    <property type="entry name" value="YycE-like_N"/>
</dbReference>
<dbReference type="InterPro" id="IPR029068">
    <property type="entry name" value="Glyas_Bleomycin-R_OHBP_Dase"/>
</dbReference>
<comment type="catalytic activity">
    <reaction evidence="1 9">
        <text>N-(5-phospho-beta-D-ribosyl)anthranilate = 1-(2-carboxyphenylamino)-1-deoxy-D-ribulose 5-phosphate</text>
        <dbReference type="Rhea" id="RHEA:21540"/>
        <dbReference type="ChEBI" id="CHEBI:18277"/>
        <dbReference type="ChEBI" id="CHEBI:58613"/>
        <dbReference type="EC" id="5.3.1.24"/>
    </reaction>
</comment>
<keyword evidence="6 9" id="KW-0822">Tryptophan biosynthesis</keyword>
<dbReference type="GO" id="GO:0000162">
    <property type="term" value="P:L-tryptophan biosynthetic process"/>
    <property type="evidence" value="ECO:0007669"/>
    <property type="project" value="UniProtKB-UniRule"/>
</dbReference>
<evidence type="ECO:0000256" key="9">
    <source>
        <dbReference type="HAMAP-Rule" id="MF_00135"/>
    </source>
</evidence>
<evidence type="ECO:0000256" key="3">
    <source>
        <dbReference type="ARBA" id="ARBA00012572"/>
    </source>
</evidence>
<gene>
    <name evidence="9" type="primary">trpF</name>
    <name evidence="11" type="ORF">GNY06_02300</name>
</gene>
<evidence type="ECO:0000256" key="5">
    <source>
        <dbReference type="ARBA" id="ARBA00022605"/>
    </source>
</evidence>
<evidence type="ECO:0000256" key="2">
    <source>
        <dbReference type="ARBA" id="ARBA00004664"/>
    </source>
</evidence>
<evidence type="ECO:0000256" key="4">
    <source>
        <dbReference type="ARBA" id="ARBA00022272"/>
    </source>
</evidence>
<dbReference type="EC" id="5.3.1.24" evidence="3 9"/>
<keyword evidence="7 9" id="KW-0057">Aromatic amino acid biosynthesis</keyword>
<dbReference type="AlphaFoldDB" id="A0A845PQZ8"/>
<comment type="similarity">
    <text evidence="9">Belongs to the TrpF family.</text>
</comment>
<organism evidence="11 12">
    <name type="scientific">Elizabethkingia argenteiflava</name>
    <dbReference type="NCBI Taxonomy" id="2681556"/>
    <lineage>
        <taxon>Bacteria</taxon>
        <taxon>Pseudomonadati</taxon>
        <taxon>Bacteroidota</taxon>
        <taxon>Flavobacteriia</taxon>
        <taxon>Flavobacteriales</taxon>
        <taxon>Weeksellaceae</taxon>
        <taxon>Elizabethkingia</taxon>
    </lineage>
</organism>
<dbReference type="Pfam" id="PF00697">
    <property type="entry name" value="PRAI"/>
    <property type="match status" value="1"/>
</dbReference>
<evidence type="ECO:0000313" key="12">
    <source>
        <dbReference type="Proteomes" id="UP000553459"/>
    </source>
</evidence>
<dbReference type="UniPathway" id="UPA00035">
    <property type="reaction ID" value="UER00042"/>
</dbReference>
<dbReference type="PANTHER" id="PTHR42894">
    <property type="entry name" value="N-(5'-PHOSPHORIBOSYL)ANTHRANILATE ISOMERASE"/>
    <property type="match status" value="1"/>
</dbReference>
<dbReference type="CDD" id="cd00405">
    <property type="entry name" value="PRAI"/>
    <property type="match status" value="1"/>
</dbReference>
<dbReference type="InterPro" id="IPR013785">
    <property type="entry name" value="Aldolase_TIM"/>
</dbReference>
<keyword evidence="8 9" id="KW-0413">Isomerase</keyword>
<dbReference type="Pfam" id="PF22658">
    <property type="entry name" value="YycE-like_N"/>
    <property type="match status" value="1"/>
</dbReference>
<dbReference type="SUPFAM" id="SSF54593">
    <property type="entry name" value="Glyoxalase/Bleomycin resistance protein/Dihydroxybiphenyl dioxygenase"/>
    <property type="match status" value="1"/>
</dbReference>
<reference evidence="11 12" key="1">
    <citation type="submission" date="2019-11" db="EMBL/GenBank/DDBJ databases">
        <title>Characterization of Elizabethkingia argenteiflava sp. nov., isolated from inner surface of Soybean Pods.</title>
        <authorList>
            <person name="Mo S."/>
        </authorList>
    </citation>
    <scope>NUCLEOTIDE SEQUENCE [LARGE SCALE GENOMIC DNA]</scope>
    <source>
        <strain evidence="11 12">YB22</strain>
    </source>
</reference>
<dbReference type="InterPro" id="IPR044643">
    <property type="entry name" value="TrpF_fam"/>
</dbReference>
<proteinExistence type="inferred from homology"/>
<dbReference type="RefSeq" id="WP_166518618.1">
    <property type="nucleotide sequence ID" value="NZ_JAAABJ010000247.1"/>
</dbReference>
<dbReference type="InterPro" id="IPR011060">
    <property type="entry name" value="RibuloseP-bd_barrel"/>
</dbReference>
<dbReference type="EMBL" id="JAAABJ010000247">
    <property type="protein sequence ID" value="NAW50264.1"/>
    <property type="molecule type" value="Genomic_DNA"/>
</dbReference>
<protein>
    <recommendedName>
        <fullName evidence="4 9">N-(5'-phosphoribosyl)anthranilate isomerase</fullName>
        <shortName evidence="9">PRAI</shortName>
        <ecNumber evidence="3 9">5.3.1.24</ecNumber>
    </recommendedName>
</protein>
<dbReference type="PANTHER" id="PTHR42894:SF1">
    <property type="entry name" value="N-(5'-PHOSPHORIBOSYL)ANTHRANILATE ISOMERASE"/>
    <property type="match status" value="1"/>
</dbReference>
<evidence type="ECO:0000256" key="6">
    <source>
        <dbReference type="ARBA" id="ARBA00022822"/>
    </source>
</evidence>